<dbReference type="InterPro" id="IPR037181">
    <property type="entry name" value="SUFU_N"/>
</dbReference>
<name>A0A3A8PY99_9BACT</name>
<dbReference type="OrthoDB" id="5509251at2"/>
<gene>
    <name evidence="1" type="ORF">D7W81_23965</name>
</gene>
<accession>A0A3A8PY99</accession>
<evidence type="ECO:0000313" key="1">
    <source>
        <dbReference type="EMBL" id="RKH61439.1"/>
    </source>
</evidence>
<dbReference type="RefSeq" id="WP_120557717.1">
    <property type="nucleotide sequence ID" value="NZ_RAWK01000150.1"/>
</dbReference>
<dbReference type="SUPFAM" id="SSF103359">
    <property type="entry name" value="Suppressor of Fused, N-terminal domain"/>
    <property type="match status" value="1"/>
</dbReference>
<comment type="caution">
    <text evidence="1">The sequence shown here is derived from an EMBL/GenBank/DDBJ whole genome shotgun (WGS) entry which is preliminary data.</text>
</comment>
<keyword evidence="2" id="KW-1185">Reference proteome</keyword>
<protein>
    <recommendedName>
        <fullName evidence="3">Suppressor of fused domain protein</fullName>
    </recommendedName>
</protein>
<organism evidence="1 2">
    <name type="scientific">Corallococcus aberystwythensis</name>
    <dbReference type="NCBI Taxonomy" id="2316722"/>
    <lineage>
        <taxon>Bacteria</taxon>
        <taxon>Pseudomonadati</taxon>
        <taxon>Myxococcota</taxon>
        <taxon>Myxococcia</taxon>
        <taxon>Myxococcales</taxon>
        <taxon>Cystobacterineae</taxon>
        <taxon>Myxococcaceae</taxon>
        <taxon>Corallococcus</taxon>
    </lineage>
</organism>
<dbReference type="AlphaFoldDB" id="A0A3A8PY99"/>
<reference evidence="2" key="1">
    <citation type="submission" date="2018-09" db="EMBL/GenBank/DDBJ databases">
        <authorList>
            <person name="Livingstone P.G."/>
            <person name="Whitworth D.E."/>
        </authorList>
    </citation>
    <scope>NUCLEOTIDE SEQUENCE [LARGE SCALE GENOMIC DNA]</scope>
    <source>
        <strain evidence="2">AB050A</strain>
    </source>
</reference>
<evidence type="ECO:0008006" key="3">
    <source>
        <dbReference type="Google" id="ProtNLM"/>
    </source>
</evidence>
<evidence type="ECO:0000313" key="2">
    <source>
        <dbReference type="Proteomes" id="UP000267003"/>
    </source>
</evidence>
<proteinExistence type="predicted"/>
<dbReference type="EMBL" id="RAWK01000150">
    <property type="protein sequence ID" value="RKH61439.1"/>
    <property type="molecule type" value="Genomic_DNA"/>
</dbReference>
<sequence>MPDDPHELLRQIATARDNTYRSIGRMGNDILTPVMNPAFTGGPRWPSLRQGWRAIRREGNTLVASDGLSDPFDSHEAPSIGFGIEFIAETDEPMTDDIAEMWGTWLFQLVAIVSQIAAGNGHFLELIGRFGAISTEIPMAGDNVQALLNEEGRAGVLINAPARTLPSIITTPFGDVQLIPVKLLMPQELAYITEHGGAGRAEVVRRFAESSGGHLSRLSREPVV</sequence>
<dbReference type="Proteomes" id="UP000267003">
    <property type="component" value="Unassembled WGS sequence"/>
</dbReference>